<dbReference type="Gene3D" id="1.10.1200.10">
    <property type="entry name" value="ACP-like"/>
    <property type="match status" value="1"/>
</dbReference>
<dbReference type="InterPro" id="IPR006162">
    <property type="entry name" value="Ppantetheine_attach_site"/>
</dbReference>
<organism evidence="4 5">
    <name type="scientific">Cytophaga hutchinsonii (strain ATCC 33406 / DSM 1761 / CIP 103989 / NBRC 15051 / NCIMB 9469 / D465)</name>
    <dbReference type="NCBI Taxonomy" id="269798"/>
    <lineage>
        <taxon>Bacteria</taxon>
        <taxon>Pseudomonadati</taxon>
        <taxon>Bacteroidota</taxon>
        <taxon>Cytophagia</taxon>
        <taxon>Cytophagales</taxon>
        <taxon>Cytophagaceae</taxon>
        <taxon>Cytophaga</taxon>
    </lineage>
</organism>
<dbReference type="OrthoDB" id="9803943at2"/>
<gene>
    <name evidence="4" type="primary">acpP</name>
    <name evidence="4" type="ordered locus">CHU_2116</name>
</gene>
<evidence type="ECO:0000313" key="4">
    <source>
        <dbReference type="EMBL" id="ABG59379.1"/>
    </source>
</evidence>
<dbReference type="InterPro" id="IPR036736">
    <property type="entry name" value="ACP-like_sf"/>
</dbReference>
<evidence type="ECO:0000313" key="5">
    <source>
        <dbReference type="Proteomes" id="UP000001822"/>
    </source>
</evidence>
<sequence length="94" mass="10738">MNQLITELKKEIISQLNLQDITPEDIKDNAPLFVDGLGLDSIDVLELIVLLQKKYGIKVNGAEEGKSVFFSVQSMAEFIYARQQQQQQQQQEQK</sequence>
<accession>A0A6N4SSN7</accession>
<evidence type="ECO:0000256" key="1">
    <source>
        <dbReference type="ARBA" id="ARBA00022450"/>
    </source>
</evidence>
<reference evidence="4 5" key="1">
    <citation type="journal article" date="2007" name="Appl. Environ. Microbiol.">
        <title>Genome sequence of the cellulolytic gliding bacterium Cytophaga hutchinsonii.</title>
        <authorList>
            <person name="Xie G."/>
            <person name="Bruce D.C."/>
            <person name="Challacombe J.F."/>
            <person name="Chertkov O."/>
            <person name="Detter J.C."/>
            <person name="Gilna P."/>
            <person name="Han C.S."/>
            <person name="Lucas S."/>
            <person name="Misra M."/>
            <person name="Myers G.L."/>
            <person name="Richardson P."/>
            <person name="Tapia R."/>
            <person name="Thayer N."/>
            <person name="Thompson L.S."/>
            <person name="Brettin T.S."/>
            <person name="Henrissat B."/>
            <person name="Wilson D.B."/>
            <person name="McBride M.J."/>
        </authorList>
    </citation>
    <scope>NUCLEOTIDE SEQUENCE [LARGE SCALE GENOMIC DNA]</scope>
    <source>
        <strain evidence="5">ATCC 33406 / DSM 1761 / CIP 103989 / NBRC 15051 / NCIMB 9469 / D465</strain>
    </source>
</reference>
<dbReference type="InterPro" id="IPR009081">
    <property type="entry name" value="PP-bd_ACP"/>
</dbReference>
<dbReference type="RefSeq" id="WP_011585496.1">
    <property type="nucleotide sequence ID" value="NC_008255.1"/>
</dbReference>
<dbReference type="SUPFAM" id="SSF47336">
    <property type="entry name" value="ACP-like"/>
    <property type="match status" value="1"/>
</dbReference>
<evidence type="ECO:0000259" key="3">
    <source>
        <dbReference type="PROSITE" id="PS50075"/>
    </source>
</evidence>
<dbReference type="EMBL" id="CP000383">
    <property type="protein sequence ID" value="ABG59379.1"/>
    <property type="molecule type" value="Genomic_DNA"/>
</dbReference>
<dbReference type="PROSITE" id="PS50075">
    <property type="entry name" value="CARRIER"/>
    <property type="match status" value="1"/>
</dbReference>
<dbReference type="PROSITE" id="PS00012">
    <property type="entry name" value="PHOSPHOPANTETHEINE"/>
    <property type="match status" value="1"/>
</dbReference>
<dbReference type="NCBIfam" id="NF006617">
    <property type="entry name" value="PRK09184.1"/>
    <property type="match status" value="1"/>
</dbReference>
<feature type="domain" description="Carrier" evidence="3">
    <location>
        <begin position="3"/>
        <end position="83"/>
    </location>
</feature>
<keyword evidence="2" id="KW-0597">Phosphoprotein</keyword>
<name>A0A6N4SSN7_CYTH3</name>
<protein>
    <submittedName>
        <fullName evidence="4">Acyl carrier protein</fullName>
    </submittedName>
</protein>
<evidence type="ECO:0000256" key="2">
    <source>
        <dbReference type="ARBA" id="ARBA00022553"/>
    </source>
</evidence>
<keyword evidence="1" id="KW-0596">Phosphopantetheine</keyword>
<dbReference type="KEGG" id="chu:CHU_2116"/>
<dbReference type="Pfam" id="PF00550">
    <property type="entry name" value="PP-binding"/>
    <property type="match status" value="1"/>
</dbReference>
<dbReference type="AlphaFoldDB" id="A0A6N4SSN7"/>
<dbReference type="Proteomes" id="UP000001822">
    <property type="component" value="Chromosome"/>
</dbReference>
<keyword evidence="5" id="KW-1185">Reference proteome</keyword>
<proteinExistence type="predicted"/>